<organism evidence="1 2">
    <name type="scientific">Insulibacter thermoxylanivorax</name>
    <dbReference type="NCBI Taxonomy" id="2749268"/>
    <lineage>
        <taxon>Bacteria</taxon>
        <taxon>Bacillati</taxon>
        <taxon>Bacillota</taxon>
        <taxon>Bacilli</taxon>
        <taxon>Bacillales</taxon>
        <taxon>Paenibacillaceae</taxon>
        <taxon>Insulibacter</taxon>
    </lineage>
</organism>
<dbReference type="Proteomes" id="UP000654993">
    <property type="component" value="Unassembled WGS sequence"/>
</dbReference>
<sequence length="90" mass="10206">MYMPMMTMAVMNSNLPLIPGPPSGIGAPSLCNMKVRSTWSFVLCVCMMEDDYDMKDHLRAHGDSAVFEHWRNIVREMKKETDSYAPSLSC</sequence>
<evidence type="ECO:0000313" key="2">
    <source>
        <dbReference type="Proteomes" id="UP000654993"/>
    </source>
</evidence>
<dbReference type="EMBL" id="BMAQ01000006">
    <property type="protein sequence ID" value="GFR37677.1"/>
    <property type="molecule type" value="Genomic_DNA"/>
</dbReference>
<gene>
    <name evidence="1" type="ORF">PRECH8_09730</name>
</gene>
<comment type="caution">
    <text evidence="1">The sequence shown here is derived from an EMBL/GenBank/DDBJ whole genome shotgun (WGS) entry which is preliminary data.</text>
</comment>
<evidence type="ECO:0000313" key="1">
    <source>
        <dbReference type="EMBL" id="GFR37677.1"/>
    </source>
</evidence>
<accession>A0A916QFW7</accession>
<protein>
    <submittedName>
        <fullName evidence="1">Uncharacterized protein</fullName>
    </submittedName>
</protein>
<dbReference type="AlphaFoldDB" id="A0A916QFW7"/>
<keyword evidence="2" id="KW-1185">Reference proteome</keyword>
<reference evidence="1" key="1">
    <citation type="submission" date="2020-08" db="EMBL/GenBank/DDBJ databases">
        <authorList>
            <person name="Uke A."/>
            <person name="Chhe C."/>
            <person name="Baramee S."/>
            <person name="Kosugi A."/>
        </authorList>
    </citation>
    <scope>NUCLEOTIDE SEQUENCE</scope>
    <source>
        <strain evidence="1">DA-C8</strain>
    </source>
</reference>
<name>A0A916QFW7_9BACL</name>
<reference evidence="1" key="2">
    <citation type="journal article" date="2021" name="Data Brief">
        <title>Draft genome sequence data of the facultative, thermophilic, xylanolytic bacterium Paenibacillus sp. strain DA-C8.</title>
        <authorList>
            <person name="Chhe C."/>
            <person name="Uke A."/>
            <person name="Baramee S."/>
            <person name="Ungkulpasvich U."/>
            <person name="Tachaapaikoon C."/>
            <person name="Pason P."/>
            <person name="Waeonukul R."/>
            <person name="Ratanakhanokchai K."/>
            <person name="Kosugi A."/>
        </authorList>
    </citation>
    <scope>NUCLEOTIDE SEQUENCE</scope>
    <source>
        <strain evidence="1">DA-C8</strain>
    </source>
</reference>
<proteinExistence type="predicted"/>